<dbReference type="EMBL" id="PIQO01000002">
    <property type="protein sequence ID" value="PKR86158.1"/>
    <property type="molecule type" value="Genomic_DNA"/>
</dbReference>
<proteinExistence type="predicted"/>
<feature type="transmembrane region" description="Helical" evidence="1">
    <location>
        <begin position="51"/>
        <end position="71"/>
    </location>
</feature>
<keyword evidence="1" id="KW-1133">Transmembrane helix</keyword>
<feature type="transmembrane region" description="Helical" evidence="1">
    <location>
        <begin position="12"/>
        <end position="31"/>
    </location>
</feature>
<evidence type="ECO:0000313" key="2">
    <source>
        <dbReference type="EMBL" id="PKR86158.1"/>
    </source>
</evidence>
<keyword evidence="3" id="KW-1185">Reference proteome</keyword>
<organism evidence="2 3">
    <name type="scientific">Heyndrickxia camelliae</name>
    <dbReference type="NCBI Taxonomy" id="1707093"/>
    <lineage>
        <taxon>Bacteria</taxon>
        <taxon>Bacillati</taxon>
        <taxon>Bacillota</taxon>
        <taxon>Bacilli</taxon>
        <taxon>Bacillales</taxon>
        <taxon>Bacillaceae</taxon>
        <taxon>Heyndrickxia</taxon>
    </lineage>
</organism>
<keyword evidence="1" id="KW-0472">Membrane</keyword>
<evidence type="ECO:0000313" key="3">
    <source>
        <dbReference type="Proteomes" id="UP000233440"/>
    </source>
</evidence>
<dbReference type="RefSeq" id="WP_101352798.1">
    <property type="nucleotide sequence ID" value="NZ_PIQO01000002.1"/>
</dbReference>
<reference evidence="2 3" key="1">
    <citation type="submission" date="2017-11" db="EMBL/GenBank/DDBJ databases">
        <title>Bacillus camelliae sp. nov., isolated from pu'er tea.</title>
        <authorList>
            <person name="Niu L."/>
        </authorList>
    </citation>
    <scope>NUCLEOTIDE SEQUENCE [LARGE SCALE GENOMIC DNA]</scope>
    <source>
        <strain evidence="2 3">7578-1</strain>
    </source>
</reference>
<gene>
    <name evidence="2" type="ORF">CWO92_03375</name>
</gene>
<comment type="caution">
    <text evidence="2">The sequence shown here is derived from an EMBL/GenBank/DDBJ whole genome shotgun (WGS) entry which is preliminary data.</text>
</comment>
<name>A0A2N3LNG0_9BACI</name>
<protein>
    <submittedName>
        <fullName evidence="2">Uncharacterized protein</fullName>
    </submittedName>
</protein>
<dbReference type="OrthoDB" id="10013313at2"/>
<dbReference type="Proteomes" id="UP000233440">
    <property type="component" value="Unassembled WGS sequence"/>
</dbReference>
<dbReference type="AlphaFoldDB" id="A0A2N3LNG0"/>
<keyword evidence="1" id="KW-0812">Transmembrane</keyword>
<feature type="transmembrane region" description="Helical" evidence="1">
    <location>
        <begin position="78"/>
        <end position="97"/>
    </location>
</feature>
<accession>A0A2N3LNG0</accession>
<sequence>MKRASIQDKFYIGIIFFSVIYLVIRIFMFILITKFDIIIYSKALNINLTHIAWFMDIFTPLVTSFALFYLYKSRIPSLIPFIIMLISIFKLYPLFAFSSDYLSVDNNVTTGNYIISNHQSTGVGDGSAYLTIFVYKEKFPLLYTKQGRYSAYIPSSSTTYKNYNSGKYTILKGGKILSYGDFSIPLK</sequence>
<evidence type="ECO:0000256" key="1">
    <source>
        <dbReference type="SAM" id="Phobius"/>
    </source>
</evidence>